<evidence type="ECO:0000313" key="3">
    <source>
        <dbReference type="EMBL" id="QNN51273.1"/>
    </source>
</evidence>
<dbReference type="KEGG" id="nmes:H9L09_11580"/>
<proteinExistence type="predicted"/>
<accession>A0A7G9R6P8</accession>
<keyword evidence="2" id="KW-1133">Transmembrane helix</keyword>
<feature type="transmembrane region" description="Helical" evidence="2">
    <location>
        <begin position="70"/>
        <end position="91"/>
    </location>
</feature>
<feature type="transmembrane region" description="Helical" evidence="2">
    <location>
        <begin position="103"/>
        <end position="123"/>
    </location>
</feature>
<dbReference type="AlphaFoldDB" id="A0A7G9R6P8"/>
<evidence type="ECO:0000313" key="4">
    <source>
        <dbReference type="Proteomes" id="UP000515947"/>
    </source>
</evidence>
<dbReference type="RefSeq" id="WP_187577113.1">
    <property type="nucleotide sequence ID" value="NZ_CP060713.1"/>
</dbReference>
<feature type="region of interest" description="Disordered" evidence="1">
    <location>
        <begin position="1"/>
        <end position="35"/>
    </location>
</feature>
<feature type="transmembrane region" description="Helical" evidence="2">
    <location>
        <begin position="43"/>
        <end position="64"/>
    </location>
</feature>
<evidence type="ECO:0000256" key="1">
    <source>
        <dbReference type="SAM" id="MobiDB-lite"/>
    </source>
</evidence>
<organism evidence="3 4">
    <name type="scientific">Nocardioides mesophilus</name>
    <dbReference type="NCBI Taxonomy" id="433659"/>
    <lineage>
        <taxon>Bacteria</taxon>
        <taxon>Bacillati</taxon>
        <taxon>Actinomycetota</taxon>
        <taxon>Actinomycetes</taxon>
        <taxon>Propionibacteriales</taxon>
        <taxon>Nocardioidaceae</taxon>
        <taxon>Nocardioides</taxon>
    </lineage>
</organism>
<dbReference type="Proteomes" id="UP000515947">
    <property type="component" value="Chromosome"/>
</dbReference>
<feature type="transmembrane region" description="Helical" evidence="2">
    <location>
        <begin position="135"/>
        <end position="158"/>
    </location>
</feature>
<protein>
    <submittedName>
        <fullName evidence="3">Uncharacterized protein</fullName>
    </submittedName>
</protein>
<feature type="compositionally biased region" description="Polar residues" evidence="1">
    <location>
        <begin position="1"/>
        <end position="18"/>
    </location>
</feature>
<sequence length="224" mass="23571">MTQIASTQESSTHVSTTPARARTDVGAPVSAAGGPSTATVRRLALGLSAGAFTWAVGSFAYGFAPTNETGVKISDLTGLAFQLGLWSLLTLQRRTRATGVTRAARAMFLVEHVLLTLAMAWTLVHALVPAARGTLWLGVLDLFWPLSMMGMFVIGVKIALAGRWRGAARVWPLVAESWVVVTLPVLAVFGHQAGDLVGSSHLLVGYTTLGLLVAARPALVLDRG</sequence>
<evidence type="ECO:0000256" key="2">
    <source>
        <dbReference type="SAM" id="Phobius"/>
    </source>
</evidence>
<name>A0A7G9R6P8_9ACTN</name>
<reference evidence="3 4" key="1">
    <citation type="submission" date="2020-08" db="EMBL/GenBank/DDBJ databases">
        <title>Genome sequence of Nocardioides mesophilus KACC 16243T.</title>
        <authorList>
            <person name="Hyun D.-W."/>
            <person name="Bae J.-W."/>
        </authorList>
    </citation>
    <scope>NUCLEOTIDE SEQUENCE [LARGE SCALE GENOMIC DNA]</scope>
    <source>
        <strain evidence="3 4">KACC 16243</strain>
    </source>
</reference>
<keyword evidence="2" id="KW-0472">Membrane</keyword>
<keyword evidence="2" id="KW-0812">Transmembrane</keyword>
<feature type="transmembrane region" description="Helical" evidence="2">
    <location>
        <begin position="170"/>
        <end position="190"/>
    </location>
</feature>
<dbReference type="EMBL" id="CP060713">
    <property type="protein sequence ID" value="QNN51273.1"/>
    <property type="molecule type" value="Genomic_DNA"/>
</dbReference>
<keyword evidence="4" id="KW-1185">Reference proteome</keyword>
<feature type="transmembrane region" description="Helical" evidence="2">
    <location>
        <begin position="202"/>
        <end position="221"/>
    </location>
</feature>
<gene>
    <name evidence="3" type="ORF">H9L09_11580</name>
</gene>